<dbReference type="Gene3D" id="1.10.1200.10">
    <property type="entry name" value="ACP-like"/>
    <property type="match status" value="1"/>
</dbReference>
<evidence type="ECO:0000256" key="2">
    <source>
        <dbReference type="SAM" id="MobiDB-lite"/>
    </source>
</evidence>
<dbReference type="SUPFAM" id="SSF52777">
    <property type="entry name" value="CoA-dependent acyltransferases"/>
    <property type="match status" value="2"/>
</dbReference>
<accession>A0ABQ3RQR0</accession>
<gene>
    <name evidence="4" type="ORF">Srubr_80420</name>
</gene>
<organism evidence="4 5">
    <name type="scientific">Streptomyces rubradiris</name>
    <name type="common">Streptomyces achromogenes subsp. rubradiris</name>
    <dbReference type="NCBI Taxonomy" id="285531"/>
    <lineage>
        <taxon>Bacteria</taxon>
        <taxon>Bacillati</taxon>
        <taxon>Actinomycetota</taxon>
        <taxon>Actinomycetes</taxon>
        <taxon>Kitasatosporales</taxon>
        <taxon>Streptomycetaceae</taxon>
        <taxon>Streptomyces</taxon>
    </lineage>
</organism>
<dbReference type="CDD" id="cd12117">
    <property type="entry name" value="A_NRPS_Srf_like"/>
    <property type="match status" value="1"/>
</dbReference>
<dbReference type="SUPFAM" id="SSF56801">
    <property type="entry name" value="Acetyl-CoA synthetase-like"/>
    <property type="match status" value="1"/>
</dbReference>
<dbReference type="InterPro" id="IPR020845">
    <property type="entry name" value="AMP-binding_CS"/>
</dbReference>
<name>A0ABQ3RQR0_STRRR</name>
<dbReference type="Gene3D" id="2.30.38.10">
    <property type="entry name" value="Luciferase, Domain 3"/>
    <property type="match status" value="1"/>
</dbReference>
<evidence type="ECO:0000313" key="5">
    <source>
        <dbReference type="Proteomes" id="UP000646738"/>
    </source>
</evidence>
<evidence type="ECO:0000256" key="1">
    <source>
        <dbReference type="ARBA" id="ARBA00001957"/>
    </source>
</evidence>
<dbReference type="InterPro" id="IPR036736">
    <property type="entry name" value="ACP-like_sf"/>
</dbReference>
<evidence type="ECO:0000259" key="3">
    <source>
        <dbReference type="PROSITE" id="PS50075"/>
    </source>
</evidence>
<dbReference type="InterPro" id="IPR025110">
    <property type="entry name" value="AMP-bd_C"/>
</dbReference>
<dbReference type="PANTHER" id="PTHR45527:SF1">
    <property type="entry name" value="FATTY ACID SYNTHASE"/>
    <property type="match status" value="1"/>
</dbReference>
<dbReference type="Gene3D" id="3.30.300.30">
    <property type="match status" value="1"/>
</dbReference>
<dbReference type="Pfam" id="PF00668">
    <property type="entry name" value="Condensation"/>
    <property type="match status" value="1"/>
</dbReference>
<dbReference type="Pfam" id="PF00501">
    <property type="entry name" value="AMP-binding"/>
    <property type="match status" value="1"/>
</dbReference>
<feature type="region of interest" description="Disordered" evidence="2">
    <location>
        <begin position="492"/>
        <end position="511"/>
    </location>
</feature>
<dbReference type="PROSITE" id="PS00455">
    <property type="entry name" value="AMP_BINDING"/>
    <property type="match status" value="1"/>
</dbReference>
<proteinExistence type="predicted"/>
<dbReference type="RefSeq" id="WP_189998033.1">
    <property type="nucleotide sequence ID" value="NZ_BNCB01000018.1"/>
</dbReference>
<dbReference type="Pfam" id="PF00550">
    <property type="entry name" value="PP-binding"/>
    <property type="match status" value="1"/>
</dbReference>
<protein>
    <recommendedName>
        <fullName evidence="3">Carrier domain-containing protein</fullName>
    </recommendedName>
</protein>
<dbReference type="Gene3D" id="3.30.559.10">
    <property type="entry name" value="Chloramphenicol acetyltransferase-like domain"/>
    <property type="match status" value="1"/>
</dbReference>
<comment type="caution">
    <text evidence="4">The sequence shown here is derived from an EMBL/GenBank/DDBJ whole genome shotgun (WGS) entry which is preliminary data.</text>
</comment>
<dbReference type="Gene3D" id="3.40.50.980">
    <property type="match status" value="2"/>
</dbReference>
<dbReference type="InterPro" id="IPR023213">
    <property type="entry name" value="CAT-like_dom_sf"/>
</dbReference>
<feature type="domain" description="Carrier" evidence="3">
    <location>
        <begin position="514"/>
        <end position="590"/>
    </location>
</feature>
<reference evidence="5" key="1">
    <citation type="submission" date="2023-07" db="EMBL/GenBank/DDBJ databases">
        <title>Whole genome shotgun sequence of Streptomyces achromogenes subsp. rubradiris NBRC 14000.</title>
        <authorList>
            <person name="Komaki H."/>
            <person name="Tamura T."/>
        </authorList>
    </citation>
    <scope>NUCLEOTIDE SEQUENCE [LARGE SCALE GENOMIC DNA]</scope>
    <source>
        <strain evidence="5">NBRC 14000</strain>
    </source>
</reference>
<dbReference type="InterPro" id="IPR010071">
    <property type="entry name" value="AA_adenyl_dom"/>
</dbReference>
<dbReference type="PANTHER" id="PTHR45527">
    <property type="entry name" value="NONRIBOSOMAL PEPTIDE SYNTHETASE"/>
    <property type="match status" value="1"/>
</dbReference>
<dbReference type="InterPro" id="IPR045851">
    <property type="entry name" value="AMP-bd_C_sf"/>
</dbReference>
<dbReference type="InterPro" id="IPR009081">
    <property type="entry name" value="PP-bd_ACP"/>
</dbReference>
<dbReference type="Proteomes" id="UP000646738">
    <property type="component" value="Unassembled WGS sequence"/>
</dbReference>
<comment type="cofactor">
    <cofactor evidence="1">
        <name>pantetheine 4'-phosphate</name>
        <dbReference type="ChEBI" id="CHEBI:47942"/>
    </cofactor>
</comment>
<dbReference type="NCBIfam" id="TIGR01733">
    <property type="entry name" value="AA-adenyl-dom"/>
    <property type="match status" value="1"/>
</dbReference>
<evidence type="ECO:0000313" key="4">
    <source>
        <dbReference type="EMBL" id="GHI58196.1"/>
    </source>
</evidence>
<sequence length="1039" mass="112167">MRHPPSWDGLIEDRFLDQVRARPSGTALVAGPVTLTYRQLYERAASAAAGLRRLGVARETLVGLAFDRSADSIVTLLAVVLAGGAYVPIDPAYPEHRIRQITEAAGLRLVVCPEPVRERFTAPQPARTYGLGELLRLGGAPDEVPPPSRERRPAGPSPLAYVMFTSGSTGRPKGVMVEHRGVLRLVKDTDYVDLSPGQRMLQAASLAFDAATFEIWGALLNGASLHVVDQETAVVPWRFAQAVRDQGVTLAWITAPLFHRMAQEDPAAFASLTTLLTGGDVVSPEHVRRVREACPSLTVVNGYGPTENTTFTTTFPVREHPAGPLPIGRPIPGTTVRVCDEAGRPVPAGTVGELYTGGAGLARGYLADPELTARKFVTLDGVRHYRTGDLVHADEDGLLHFHGRQDDQVKIRGHLVELAEVNAALLALPGVVDAHTRVVGEPGGERFLTAYVVAPDAGAPVIRRALRERLPDYLCPDRFVLLDRLPLTPSGKVDHRSLPPAVPGPTTTAGHTGRELTAAEAALAERWADVLDIDPAAIGPDSDFFELGGNSLRLGVLLGRLGRDGAAPGYAEAFATPTLAGMARTIATRGSAPVPDLPRPAPGAVPLHPQQQGLFTIWQADPESLAYNIPVRLELTGRLDPERLRAALTTVVARHEALRLQFTVDADGVHQEPAPPAAPEFTFLPVPDERILAGFVRPFRPYRPDGAPLLRALLAGTGEPDRHDLHLDTHHVVFDGVSLRVLIEDLLAAYAGEPLPERPTDYRAAAQWAHDRAARGDDAVDEAYWLRQLAGVPAGPLLPSDRPRGPQRATRGAVIGTTLDAEGRAEVRAAARRHRTTVFAVLFAAWAATLARFSGRRDFTVGTPTSGRTHPHLHDVVGMFVNTACLRVRLDDDAATLGDLVVQADRLAREALTHQGPPFPRLARRLGAVPEPGRNPLFDVLFALQDIDFHRVRRAGLTARTELVNPGTTRFDLNLQAYLRPDELRLDLEYATDLYDSASVRCLLDAYLEAVAELLADPTAPVLRAGVATPAAEIPDFDL</sequence>
<dbReference type="SUPFAM" id="SSF47336">
    <property type="entry name" value="ACP-like"/>
    <property type="match status" value="1"/>
</dbReference>
<dbReference type="EMBL" id="BNEA01000018">
    <property type="protein sequence ID" value="GHI58196.1"/>
    <property type="molecule type" value="Genomic_DNA"/>
</dbReference>
<dbReference type="Pfam" id="PF13193">
    <property type="entry name" value="AMP-binding_C"/>
    <property type="match status" value="1"/>
</dbReference>
<dbReference type="Gene3D" id="3.30.559.30">
    <property type="entry name" value="Nonribosomal peptide synthetase, condensation domain"/>
    <property type="match status" value="1"/>
</dbReference>
<dbReference type="InterPro" id="IPR001242">
    <property type="entry name" value="Condensation_dom"/>
</dbReference>
<keyword evidence="5" id="KW-1185">Reference proteome</keyword>
<dbReference type="CDD" id="cd19531">
    <property type="entry name" value="LCL_NRPS-like"/>
    <property type="match status" value="1"/>
</dbReference>
<dbReference type="PROSITE" id="PS50075">
    <property type="entry name" value="CARRIER"/>
    <property type="match status" value="1"/>
</dbReference>
<dbReference type="InterPro" id="IPR000873">
    <property type="entry name" value="AMP-dep_synth/lig_dom"/>
</dbReference>